<accession>A0A2P4ZEG9</accession>
<proteinExistence type="predicted"/>
<gene>
    <name evidence="1" type="ORF">TGAM01_v208365</name>
</gene>
<protein>
    <submittedName>
        <fullName evidence="1">Uncharacterized protein</fullName>
    </submittedName>
</protein>
<name>A0A2P4ZEG9_9HYPO</name>
<evidence type="ECO:0000313" key="2">
    <source>
        <dbReference type="Proteomes" id="UP000054821"/>
    </source>
</evidence>
<organism evidence="1 2">
    <name type="scientific">Trichoderma gamsii</name>
    <dbReference type="NCBI Taxonomy" id="398673"/>
    <lineage>
        <taxon>Eukaryota</taxon>
        <taxon>Fungi</taxon>
        <taxon>Dikarya</taxon>
        <taxon>Ascomycota</taxon>
        <taxon>Pezizomycotina</taxon>
        <taxon>Sordariomycetes</taxon>
        <taxon>Hypocreomycetidae</taxon>
        <taxon>Hypocreales</taxon>
        <taxon>Hypocreaceae</taxon>
        <taxon>Trichoderma</taxon>
    </lineage>
</organism>
<sequence length="118" mass="12839">MPIGCARGAFLDGGKLGEVACVVYSVRGTPLVERASERAPLFVFSCRHCPQFSTQPPILPSYSAMREPSQSSKQFTCNFLVLLTQGGPRWAWRLTRVSLVSLAGSAPLPWVSETCHIA</sequence>
<dbReference type="EMBL" id="JPDN02000035">
    <property type="protein sequence ID" value="PON22679.1"/>
    <property type="molecule type" value="Genomic_DNA"/>
</dbReference>
<dbReference type="AlphaFoldDB" id="A0A2P4ZEG9"/>
<dbReference type="RefSeq" id="XP_024404921.1">
    <property type="nucleotide sequence ID" value="XM_024550313.1"/>
</dbReference>
<comment type="caution">
    <text evidence="1">The sequence shown here is derived from an EMBL/GenBank/DDBJ whole genome shotgun (WGS) entry which is preliminary data.</text>
</comment>
<keyword evidence="2" id="KW-1185">Reference proteome</keyword>
<dbReference type="GeneID" id="36347767"/>
<evidence type="ECO:0000313" key="1">
    <source>
        <dbReference type="EMBL" id="PON22679.1"/>
    </source>
</evidence>
<reference evidence="1 2" key="1">
    <citation type="journal article" date="2016" name="Genome Announc.">
        <title>Draft Whole-Genome Sequence of Trichoderma gamsii T6085, a Promising Biocontrol Agent of Fusarium Head Blight on Wheat.</title>
        <authorList>
            <person name="Baroncelli R."/>
            <person name="Zapparata A."/>
            <person name="Piaggeschi G."/>
            <person name="Sarrocco S."/>
            <person name="Vannacci G."/>
        </authorList>
    </citation>
    <scope>NUCLEOTIDE SEQUENCE [LARGE SCALE GENOMIC DNA]</scope>
    <source>
        <strain evidence="1 2">T6085</strain>
    </source>
</reference>
<dbReference type="Proteomes" id="UP000054821">
    <property type="component" value="Unassembled WGS sequence"/>
</dbReference>